<feature type="compositionally biased region" description="Low complexity" evidence="1">
    <location>
        <begin position="95"/>
        <end position="113"/>
    </location>
</feature>
<reference evidence="2" key="1">
    <citation type="submission" date="2021-07" db="EMBL/GenBank/DDBJ databases">
        <title>Draft genome of Mortierella alpina, strain LL118, isolated from an aspen leaf litter sample.</title>
        <authorList>
            <person name="Yang S."/>
            <person name="Vinatzer B.A."/>
        </authorList>
    </citation>
    <scope>NUCLEOTIDE SEQUENCE</scope>
    <source>
        <strain evidence="2">LL118</strain>
    </source>
</reference>
<comment type="caution">
    <text evidence="2">The sequence shown here is derived from an EMBL/GenBank/DDBJ whole genome shotgun (WGS) entry which is preliminary data.</text>
</comment>
<organism evidence="2 3">
    <name type="scientific">Mortierella alpina</name>
    <name type="common">Oleaginous fungus</name>
    <name type="synonym">Mortierella renispora</name>
    <dbReference type="NCBI Taxonomy" id="64518"/>
    <lineage>
        <taxon>Eukaryota</taxon>
        <taxon>Fungi</taxon>
        <taxon>Fungi incertae sedis</taxon>
        <taxon>Mucoromycota</taxon>
        <taxon>Mortierellomycotina</taxon>
        <taxon>Mortierellomycetes</taxon>
        <taxon>Mortierellales</taxon>
        <taxon>Mortierellaceae</taxon>
        <taxon>Mortierella</taxon>
    </lineage>
</organism>
<dbReference type="AlphaFoldDB" id="A0A9P8CVV0"/>
<evidence type="ECO:0000313" key="3">
    <source>
        <dbReference type="Proteomes" id="UP000717515"/>
    </source>
</evidence>
<dbReference type="Proteomes" id="UP000717515">
    <property type="component" value="Unassembled WGS sequence"/>
</dbReference>
<gene>
    <name evidence="2" type="ORF">KVV02_001789</name>
</gene>
<proteinExistence type="predicted"/>
<protein>
    <submittedName>
        <fullName evidence="2">Uncharacterized protein</fullName>
    </submittedName>
</protein>
<accession>A0A9P8CVV0</accession>
<feature type="compositionally biased region" description="Polar residues" evidence="1">
    <location>
        <begin position="85"/>
        <end position="94"/>
    </location>
</feature>
<evidence type="ECO:0000256" key="1">
    <source>
        <dbReference type="SAM" id="MobiDB-lite"/>
    </source>
</evidence>
<dbReference type="EMBL" id="JAIFTL010000320">
    <property type="protein sequence ID" value="KAG9320169.1"/>
    <property type="molecule type" value="Genomic_DNA"/>
</dbReference>
<evidence type="ECO:0000313" key="2">
    <source>
        <dbReference type="EMBL" id="KAG9320169.1"/>
    </source>
</evidence>
<sequence length="131" mass="13755">MGNETKLTRQPPGSLLDIYAQQQQLRQYSNQRAQLTPTQIQSLFMGRSARGSAAESSATANGTEITMQRPGGKSSVSDRVIVLFESTSSSIQDTSADANSGSEAASAGGARPAEQMSFAEMVSSLPPPTTV</sequence>
<feature type="compositionally biased region" description="Low complexity" evidence="1">
    <location>
        <begin position="46"/>
        <end position="58"/>
    </location>
</feature>
<name>A0A9P8CVV0_MORAP</name>
<feature type="region of interest" description="Disordered" evidence="1">
    <location>
        <begin position="46"/>
        <end position="131"/>
    </location>
</feature>